<evidence type="ECO:0000256" key="2">
    <source>
        <dbReference type="ARBA" id="ARBA00022692"/>
    </source>
</evidence>
<evidence type="ECO:0000256" key="5">
    <source>
        <dbReference type="SAM" id="Phobius"/>
    </source>
</evidence>
<accession>A0ABQ1KWU0</accession>
<dbReference type="InterPro" id="IPR036259">
    <property type="entry name" value="MFS_trans_sf"/>
</dbReference>
<dbReference type="Gene3D" id="1.20.1250.20">
    <property type="entry name" value="MFS general substrate transporter like domains"/>
    <property type="match status" value="2"/>
</dbReference>
<dbReference type="Pfam" id="PF07690">
    <property type="entry name" value="MFS_1"/>
    <property type="match status" value="1"/>
</dbReference>
<dbReference type="InterPro" id="IPR005828">
    <property type="entry name" value="MFS_sugar_transport-like"/>
</dbReference>
<feature type="transmembrane region" description="Helical" evidence="5">
    <location>
        <begin position="234"/>
        <end position="255"/>
    </location>
</feature>
<gene>
    <name evidence="7" type="ORF">GCM10011352_42890</name>
</gene>
<proteinExistence type="predicted"/>
<keyword evidence="2 5" id="KW-0812">Transmembrane</keyword>
<evidence type="ECO:0000256" key="3">
    <source>
        <dbReference type="ARBA" id="ARBA00022989"/>
    </source>
</evidence>
<feature type="transmembrane region" description="Helical" evidence="5">
    <location>
        <begin position="294"/>
        <end position="314"/>
    </location>
</feature>
<protein>
    <submittedName>
        <fullName evidence="7">MFS transporter</fullName>
    </submittedName>
</protein>
<keyword evidence="8" id="KW-1185">Reference proteome</keyword>
<evidence type="ECO:0000259" key="6">
    <source>
        <dbReference type="PROSITE" id="PS50850"/>
    </source>
</evidence>
<dbReference type="CDD" id="cd17477">
    <property type="entry name" value="MFS_YcaD_like"/>
    <property type="match status" value="1"/>
</dbReference>
<feature type="transmembrane region" description="Helical" evidence="5">
    <location>
        <begin position="335"/>
        <end position="352"/>
    </location>
</feature>
<dbReference type="Pfam" id="PF00083">
    <property type="entry name" value="Sugar_tr"/>
    <property type="match status" value="1"/>
</dbReference>
<feature type="transmembrane region" description="Helical" evidence="5">
    <location>
        <begin position="104"/>
        <end position="123"/>
    </location>
</feature>
<feature type="transmembrane region" description="Helical" evidence="5">
    <location>
        <begin position="135"/>
        <end position="155"/>
    </location>
</feature>
<feature type="domain" description="Major facilitator superfamily (MFS) profile" evidence="6">
    <location>
        <begin position="8"/>
        <end position="381"/>
    </location>
</feature>
<reference evidence="8" key="1">
    <citation type="journal article" date="2019" name="Int. J. Syst. Evol. Microbiol.">
        <title>The Global Catalogue of Microorganisms (GCM) 10K type strain sequencing project: providing services to taxonomists for standard genome sequencing and annotation.</title>
        <authorList>
            <consortium name="The Broad Institute Genomics Platform"/>
            <consortium name="The Broad Institute Genome Sequencing Center for Infectious Disease"/>
            <person name="Wu L."/>
            <person name="Ma J."/>
        </authorList>
    </citation>
    <scope>NUCLEOTIDE SEQUENCE [LARGE SCALE GENOMIC DNA]</scope>
    <source>
        <strain evidence="8">CGMCC 1.15341</strain>
    </source>
</reference>
<dbReference type="PANTHER" id="PTHR23521:SF3">
    <property type="entry name" value="MFS TRANSPORTER"/>
    <property type="match status" value="1"/>
</dbReference>
<dbReference type="EMBL" id="BMIJ01000013">
    <property type="protein sequence ID" value="GGC11872.1"/>
    <property type="molecule type" value="Genomic_DNA"/>
</dbReference>
<feature type="transmembrane region" description="Helical" evidence="5">
    <location>
        <begin position="358"/>
        <end position="377"/>
    </location>
</feature>
<dbReference type="Proteomes" id="UP000629025">
    <property type="component" value="Unassembled WGS sequence"/>
</dbReference>
<keyword evidence="4 5" id="KW-0472">Membrane</keyword>
<evidence type="ECO:0000313" key="7">
    <source>
        <dbReference type="EMBL" id="GGC11872.1"/>
    </source>
</evidence>
<dbReference type="PROSITE" id="PS50850">
    <property type="entry name" value="MFS"/>
    <property type="match status" value="1"/>
</dbReference>
<feature type="transmembrane region" description="Helical" evidence="5">
    <location>
        <begin position="267"/>
        <end position="288"/>
    </location>
</feature>
<evidence type="ECO:0000256" key="1">
    <source>
        <dbReference type="ARBA" id="ARBA00004370"/>
    </source>
</evidence>
<feature type="transmembrane region" description="Helical" evidence="5">
    <location>
        <begin position="44"/>
        <end position="62"/>
    </location>
</feature>
<feature type="transmembrane region" description="Helical" evidence="5">
    <location>
        <begin position="161"/>
        <end position="183"/>
    </location>
</feature>
<dbReference type="RefSeq" id="WP_188752315.1">
    <property type="nucleotide sequence ID" value="NZ_BMIJ01000013.1"/>
</dbReference>
<organism evidence="7 8">
    <name type="scientific">Marinobacterium zhoushanense</name>
    <dbReference type="NCBI Taxonomy" id="1679163"/>
    <lineage>
        <taxon>Bacteria</taxon>
        <taxon>Pseudomonadati</taxon>
        <taxon>Pseudomonadota</taxon>
        <taxon>Gammaproteobacteria</taxon>
        <taxon>Oceanospirillales</taxon>
        <taxon>Oceanospirillaceae</taxon>
        <taxon>Marinobacterium</taxon>
    </lineage>
</organism>
<comment type="caution">
    <text evidence="7">The sequence shown here is derived from an EMBL/GenBank/DDBJ whole genome shotgun (WGS) entry which is preliminary data.</text>
</comment>
<evidence type="ECO:0000313" key="8">
    <source>
        <dbReference type="Proteomes" id="UP000629025"/>
    </source>
</evidence>
<feature type="transmembrane region" description="Helical" evidence="5">
    <location>
        <begin position="12"/>
        <end position="32"/>
    </location>
</feature>
<comment type="subcellular location">
    <subcellularLocation>
        <location evidence="1">Membrane</location>
    </subcellularLocation>
</comment>
<dbReference type="InterPro" id="IPR011701">
    <property type="entry name" value="MFS"/>
</dbReference>
<feature type="transmembrane region" description="Helical" evidence="5">
    <location>
        <begin position="74"/>
        <end position="92"/>
    </location>
</feature>
<keyword evidence="3 5" id="KW-1133">Transmembrane helix</keyword>
<sequence length="528" mass="57352">MQQKLIHRISPILLAISAYAVSLNLFFVLLPIRMSEQGITTSNIGLAMSMYPAGAILAGLFGSRAVHRVGHIRTFASMAATLAVIAVGHSYIDNVWLTGLLRLLAGFCFVTGFITLESWLNVLSDSSNRGRIFSVYQICIALGFGSAPFLLNLSVDSDPRLFGLISLFLSLSLIIMAMSRIPVPEVAERARPMSLQQLWRYSPSGTVSSFCAGMISAASVSLISLYAYERGFSGLWLALILGSYQLGGLLTQYPTGWLADRLDKRTVAAGLMVLGVASNLLIVLDYFHALPVPLLVAVFLVSGGSGVALFPLAVTQVFDHIDLKEAMPATSTLQILLGLGGVLGPVVAGYLMNRFEIIWLYYYLIAVHAAVVIFLLTRKLFIRTERLAASSPYQVTTQPSSIGGSQLDPRMDYSLAEINDPALKLLLVALRQHPQDPAELIRTALDSAALAPADVATQMVLALPKQSGELMKQLVELYPEQRIEITRSLHELFALHKERINSLIEEGLLSGASDSEAETIRGMVRASE</sequence>
<dbReference type="InterPro" id="IPR020846">
    <property type="entry name" value="MFS_dom"/>
</dbReference>
<feature type="transmembrane region" description="Helical" evidence="5">
    <location>
        <begin position="204"/>
        <end position="228"/>
    </location>
</feature>
<dbReference type="SUPFAM" id="SSF103473">
    <property type="entry name" value="MFS general substrate transporter"/>
    <property type="match status" value="1"/>
</dbReference>
<dbReference type="PANTHER" id="PTHR23521">
    <property type="entry name" value="TRANSPORTER MFS SUPERFAMILY"/>
    <property type="match status" value="1"/>
</dbReference>
<evidence type="ECO:0000256" key="4">
    <source>
        <dbReference type="ARBA" id="ARBA00023136"/>
    </source>
</evidence>
<dbReference type="InterPro" id="IPR047200">
    <property type="entry name" value="MFS_YcaD-like"/>
</dbReference>
<name>A0ABQ1KWU0_9GAMM</name>